<feature type="compositionally biased region" description="Pro residues" evidence="1">
    <location>
        <begin position="125"/>
        <end position="136"/>
    </location>
</feature>
<dbReference type="AlphaFoldDB" id="A0A1G7I7D8"/>
<evidence type="ECO:0000313" key="3">
    <source>
        <dbReference type="EMBL" id="SDF08513.1"/>
    </source>
</evidence>
<accession>A0A1G7I7D8</accession>
<keyword evidence="2" id="KW-0472">Membrane</keyword>
<proteinExistence type="predicted"/>
<name>A0A1G7I7D8_9RHOB</name>
<keyword evidence="4" id="KW-1185">Reference proteome</keyword>
<protein>
    <submittedName>
        <fullName evidence="3">Uncharacterized protein</fullName>
    </submittedName>
</protein>
<dbReference type="RefSeq" id="WP_244153569.1">
    <property type="nucleotide sequence ID" value="NZ_FNBP01000001.1"/>
</dbReference>
<organism evidence="3 4">
    <name type="scientific">Sulfitobacter delicatus</name>
    <dbReference type="NCBI Taxonomy" id="218672"/>
    <lineage>
        <taxon>Bacteria</taxon>
        <taxon>Pseudomonadati</taxon>
        <taxon>Pseudomonadota</taxon>
        <taxon>Alphaproteobacteria</taxon>
        <taxon>Rhodobacterales</taxon>
        <taxon>Roseobacteraceae</taxon>
        <taxon>Sulfitobacter</taxon>
    </lineage>
</organism>
<sequence>MELIADILMAAGAIGAGFYCFVLGRRLNRFNDLERGVGGAVAVLSAQVDDLSKTLTAAQTTAAKSAETLSALTRRAEETSRQLELQMAALRDLESSEGNQTEVNPMREPRAEPRNGAPSGKPADPTTPPPAPPPSGEPMFVRHRVSGDAA</sequence>
<keyword evidence="2" id="KW-0812">Transmembrane</keyword>
<gene>
    <name evidence="3" type="ORF">SAMN04489759_101322</name>
</gene>
<reference evidence="4" key="1">
    <citation type="submission" date="2016-10" db="EMBL/GenBank/DDBJ databases">
        <authorList>
            <person name="Varghese N."/>
            <person name="Submissions S."/>
        </authorList>
    </citation>
    <scope>NUCLEOTIDE SEQUENCE [LARGE SCALE GENOMIC DNA]</scope>
    <source>
        <strain evidence="4">DSM 16477</strain>
    </source>
</reference>
<keyword evidence="2" id="KW-1133">Transmembrane helix</keyword>
<evidence type="ECO:0000313" key="4">
    <source>
        <dbReference type="Proteomes" id="UP000199399"/>
    </source>
</evidence>
<dbReference type="EMBL" id="FNBP01000001">
    <property type="protein sequence ID" value="SDF08513.1"/>
    <property type="molecule type" value="Genomic_DNA"/>
</dbReference>
<dbReference type="STRING" id="218672.SAMN04489759_101322"/>
<evidence type="ECO:0000256" key="1">
    <source>
        <dbReference type="SAM" id="MobiDB-lite"/>
    </source>
</evidence>
<feature type="region of interest" description="Disordered" evidence="1">
    <location>
        <begin position="91"/>
        <end position="150"/>
    </location>
</feature>
<evidence type="ECO:0000256" key="2">
    <source>
        <dbReference type="SAM" id="Phobius"/>
    </source>
</evidence>
<feature type="transmembrane region" description="Helical" evidence="2">
    <location>
        <begin position="6"/>
        <end position="24"/>
    </location>
</feature>
<dbReference type="Proteomes" id="UP000199399">
    <property type="component" value="Unassembled WGS sequence"/>
</dbReference>